<dbReference type="Pfam" id="PF07247">
    <property type="entry name" value="AATase"/>
    <property type="match status" value="1"/>
</dbReference>
<dbReference type="AlphaFoldDB" id="A0A9P9DY34"/>
<dbReference type="PANTHER" id="PTHR28037">
    <property type="entry name" value="ALCOHOL O-ACETYLTRANSFERASE 1-RELATED"/>
    <property type="match status" value="1"/>
</dbReference>
<dbReference type="Gene3D" id="3.30.559.10">
    <property type="entry name" value="Chloramphenicol acetyltransferase-like domain"/>
    <property type="match status" value="1"/>
</dbReference>
<dbReference type="OrthoDB" id="2150604at2759"/>
<organism evidence="1 2">
    <name type="scientific">Dactylonectria estremocensis</name>
    <dbReference type="NCBI Taxonomy" id="1079267"/>
    <lineage>
        <taxon>Eukaryota</taxon>
        <taxon>Fungi</taxon>
        <taxon>Dikarya</taxon>
        <taxon>Ascomycota</taxon>
        <taxon>Pezizomycotina</taxon>
        <taxon>Sordariomycetes</taxon>
        <taxon>Hypocreomycetidae</taxon>
        <taxon>Hypocreales</taxon>
        <taxon>Nectriaceae</taxon>
        <taxon>Dactylonectria</taxon>
    </lineage>
</organism>
<dbReference type="GO" id="GO:0008080">
    <property type="term" value="F:N-acetyltransferase activity"/>
    <property type="evidence" value="ECO:0007669"/>
    <property type="project" value="TreeGrafter"/>
</dbReference>
<evidence type="ECO:0000313" key="1">
    <source>
        <dbReference type="EMBL" id="KAH7127870.1"/>
    </source>
</evidence>
<dbReference type="InterPro" id="IPR023213">
    <property type="entry name" value="CAT-like_dom_sf"/>
</dbReference>
<name>A0A9P9DY34_9HYPO</name>
<proteinExistence type="predicted"/>
<dbReference type="EMBL" id="JAGMUU010000022">
    <property type="protein sequence ID" value="KAH7127870.1"/>
    <property type="molecule type" value="Genomic_DNA"/>
</dbReference>
<dbReference type="SUPFAM" id="SSF52777">
    <property type="entry name" value="CoA-dependent acyltransferases"/>
    <property type="match status" value="1"/>
</dbReference>
<accession>A0A9P9DY34</accession>
<dbReference type="Proteomes" id="UP000717696">
    <property type="component" value="Unassembled WGS sequence"/>
</dbReference>
<comment type="caution">
    <text evidence="1">The sequence shown here is derived from an EMBL/GenBank/DDBJ whole genome shotgun (WGS) entry which is preliminary data.</text>
</comment>
<gene>
    <name evidence="1" type="ORF">B0J13DRAFT_510304</name>
</gene>
<dbReference type="InterPro" id="IPR052058">
    <property type="entry name" value="Alcohol_O-acetyltransferase"/>
</dbReference>
<sequence>MMNQKEFLRYASPNEQRTISREDAGFYNAVVVGGVYEFNIDVDLKTPQSFFHPLTRCILKIPFLNVVVGDKHTDGSFYQRISNINLNHHISIVHDSADTDSAVIQKVLEIEVDKPFPSDVPAWRIVVLPLTSGRCFIAFSFSHTIGDGLSGPSFHQTFLEACNALPDVVPPHIVETLPRPLPAPFDTPERLPISWSFLLAPLIAVLVPKVVAKLLGVQPTTSAVGKGSWTGSRISFDPDAMHSKMRVFEIKESLVRNAIAVSRKHGAKLTGTIHQLIVRALSQSLSDPKIINFISQTAINMRKSVGIPQDEMGEFASGCYVSHARSSAVGPLTEEEWAAAAESTRKFAASAVQLKDQPIGLLRYLPSIRKWTLSKQGEMRDCSYEVSNIGSVDGGADDADVKITKMIFTQPGHVAGAPLTFNIASIKGEGLMCTVTWNPGALEIAEGEGQFVDRVCASLQEGFNDLA</sequence>
<dbReference type="InterPro" id="IPR010828">
    <property type="entry name" value="Atf2/Sli1-like"/>
</dbReference>
<dbReference type="PANTHER" id="PTHR28037:SF1">
    <property type="entry name" value="ALCOHOL O-ACETYLTRANSFERASE 1-RELATED"/>
    <property type="match status" value="1"/>
</dbReference>
<reference evidence="1" key="1">
    <citation type="journal article" date="2021" name="Nat. Commun.">
        <title>Genetic determinants of endophytism in the Arabidopsis root mycobiome.</title>
        <authorList>
            <person name="Mesny F."/>
            <person name="Miyauchi S."/>
            <person name="Thiergart T."/>
            <person name="Pickel B."/>
            <person name="Atanasova L."/>
            <person name="Karlsson M."/>
            <person name="Huettel B."/>
            <person name="Barry K.W."/>
            <person name="Haridas S."/>
            <person name="Chen C."/>
            <person name="Bauer D."/>
            <person name="Andreopoulos W."/>
            <person name="Pangilinan J."/>
            <person name="LaButti K."/>
            <person name="Riley R."/>
            <person name="Lipzen A."/>
            <person name="Clum A."/>
            <person name="Drula E."/>
            <person name="Henrissat B."/>
            <person name="Kohler A."/>
            <person name="Grigoriev I.V."/>
            <person name="Martin F.M."/>
            <person name="Hacquard S."/>
        </authorList>
    </citation>
    <scope>NUCLEOTIDE SEQUENCE</scope>
    <source>
        <strain evidence="1">MPI-CAGE-AT-0021</strain>
    </source>
</reference>
<evidence type="ECO:0000313" key="2">
    <source>
        <dbReference type="Proteomes" id="UP000717696"/>
    </source>
</evidence>
<protein>
    <submittedName>
        <fullName evidence="1">Alcohol acetyltransferase</fullName>
    </submittedName>
</protein>
<keyword evidence="2" id="KW-1185">Reference proteome</keyword>